<name>A0A2T9ZBH7_9FUNG</name>
<gene>
    <name evidence="3" type="ORF">BB560_003624</name>
</gene>
<dbReference type="EMBL" id="MBFS01000694">
    <property type="protein sequence ID" value="PVV01938.1"/>
    <property type="molecule type" value="Genomic_DNA"/>
</dbReference>
<dbReference type="Gene3D" id="2.60.40.640">
    <property type="match status" value="1"/>
</dbReference>
<feature type="domain" description="Arrestin-like N-terminal" evidence="2">
    <location>
        <begin position="17"/>
        <end position="165"/>
    </location>
</feature>
<dbReference type="Pfam" id="PF00339">
    <property type="entry name" value="Arrestin_N"/>
    <property type="match status" value="1"/>
</dbReference>
<accession>A0A2T9ZBH7</accession>
<proteinExistence type="predicted"/>
<keyword evidence="4" id="KW-1185">Reference proteome</keyword>
<feature type="compositionally biased region" description="Basic and acidic residues" evidence="1">
    <location>
        <begin position="424"/>
        <end position="435"/>
    </location>
</feature>
<dbReference type="PANTHER" id="PTHR11188">
    <property type="entry name" value="ARRESTIN DOMAIN CONTAINING PROTEIN"/>
    <property type="match status" value="1"/>
</dbReference>
<feature type="region of interest" description="Disordered" evidence="1">
    <location>
        <begin position="417"/>
        <end position="472"/>
    </location>
</feature>
<evidence type="ECO:0000259" key="2">
    <source>
        <dbReference type="Pfam" id="PF00339"/>
    </source>
</evidence>
<organism evidence="3 4">
    <name type="scientific">Smittium megazygosporum</name>
    <dbReference type="NCBI Taxonomy" id="133381"/>
    <lineage>
        <taxon>Eukaryota</taxon>
        <taxon>Fungi</taxon>
        <taxon>Fungi incertae sedis</taxon>
        <taxon>Zoopagomycota</taxon>
        <taxon>Kickxellomycotina</taxon>
        <taxon>Harpellomycetes</taxon>
        <taxon>Harpellales</taxon>
        <taxon>Legeriomycetaceae</taxon>
        <taxon>Smittium</taxon>
    </lineage>
</organism>
<dbReference type="Proteomes" id="UP000245609">
    <property type="component" value="Unassembled WGS sequence"/>
</dbReference>
<dbReference type="AlphaFoldDB" id="A0A2T9ZBH7"/>
<feature type="compositionally biased region" description="Low complexity" evidence="1">
    <location>
        <begin position="459"/>
        <end position="471"/>
    </location>
</feature>
<protein>
    <recommendedName>
        <fullName evidence="2">Arrestin-like N-terminal domain-containing protein</fullName>
    </recommendedName>
</protein>
<evidence type="ECO:0000256" key="1">
    <source>
        <dbReference type="SAM" id="MobiDB-lite"/>
    </source>
</evidence>
<dbReference type="InterPro" id="IPR014752">
    <property type="entry name" value="Arrestin-like_C"/>
</dbReference>
<evidence type="ECO:0000313" key="4">
    <source>
        <dbReference type="Proteomes" id="UP000245609"/>
    </source>
</evidence>
<dbReference type="InterPro" id="IPR011021">
    <property type="entry name" value="Arrestin-like_N"/>
</dbReference>
<comment type="caution">
    <text evidence="3">The sequence shown here is derived from an EMBL/GenBank/DDBJ whole genome shotgun (WGS) entry which is preliminary data.</text>
</comment>
<reference evidence="3 4" key="1">
    <citation type="journal article" date="2018" name="MBio">
        <title>Comparative Genomics Reveals the Core Gene Toolbox for the Fungus-Insect Symbiosis.</title>
        <authorList>
            <person name="Wang Y."/>
            <person name="Stata M."/>
            <person name="Wang W."/>
            <person name="Stajich J.E."/>
            <person name="White M.M."/>
            <person name="Moncalvo J.M."/>
        </authorList>
    </citation>
    <scope>NUCLEOTIDE SEQUENCE [LARGE SCALE GENOMIC DNA]</scope>
    <source>
        <strain evidence="3 4">SC-DP-2</strain>
    </source>
</reference>
<evidence type="ECO:0000313" key="3">
    <source>
        <dbReference type="EMBL" id="PVV01938.1"/>
    </source>
</evidence>
<dbReference type="GO" id="GO:0005737">
    <property type="term" value="C:cytoplasm"/>
    <property type="evidence" value="ECO:0007669"/>
    <property type="project" value="TreeGrafter"/>
</dbReference>
<dbReference type="OrthoDB" id="2333384at2759"/>
<dbReference type="GO" id="GO:0015031">
    <property type="term" value="P:protein transport"/>
    <property type="evidence" value="ECO:0007669"/>
    <property type="project" value="TreeGrafter"/>
</dbReference>
<sequence>MDSDIIEYIFSNQSDENEVPIFQPDDEMKFKVLLTLKESMIIGGIELILTGFEKSVLNMKSIGTNKMGNAAKNKGIKSLGLKLGNRGADVKATKKVYFRKTANLADVDSKEGKAVKLKKGQYEFPVELRFPLANFPQSVKAREYEISYVLQTVILPPGAPKPRKDQEEKKRAPIASKSISLEFVPKVRIDIMNTLESEHFYFCDNVYDTKENKLVYHIEAISMQKEFKPGGNIEIQIKMTGKKTLFKTTAMLVEQIDGFYPASPNTVEGFVEMSDRIWSKKNILTSSGATNAEVIFETKNTTPVQCYKHGDDSEPGFTKEFLGSISIGAPMSVYCLPETYYLRITYYISISGYMNSSWGGTRNFEVKIPVVFSNISKIKERALVMNRAARQPGAKRMQGPGQQQNAMYQGMYSPNNLMGPNISKDNRRRNPEPKKGNVAISGMLDPSAYGMPGGQSPRTSSETVGGSVSSSKFNMSADDGSAQVGELFSQDFAETLFKLSKYNNSSNNKQMYRSRVNSERKNVVPLGFAKVDRERSDSDGTYKDKRRLSGTSSVETVVDLMQLNPSLLPEITSEGETIRRY</sequence>
<dbReference type="InterPro" id="IPR050357">
    <property type="entry name" value="Arrestin_domain-protein"/>
</dbReference>
<dbReference type="PANTHER" id="PTHR11188:SF17">
    <property type="entry name" value="FI21816P1"/>
    <property type="match status" value="1"/>
</dbReference>